<evidence type="ECO:0000256" key="4">
    <source>
        <dbReference type="ARBA" id="ARBA00022722"/>
    </source>
</evidence>
<dbReference type="Gene3D" id="2.30.30.10">
    <property type="entry name" value="Integrase, C-terminal domain superfamily, retroviral"/>
    <property type="match status" value="1"/>
</dbReference>
<organism evidence="14 15">
    <name type="scientific">Lonchura striata</name>
    <name type="common">white-rumped munia</name>
    <dbReference type="NCBI Taxonomy" id="40157"/>
    <lineage>
        <taxon>Eukaryota</taxon>
        <taxon>Metazoa</taxon>
        <taxon>Chordata</taxon>
        <taxon>Craniata</taxon>
        <taxon>Vertebrata</taxon>
        <taxon>Euteleostomi</taxon>
        <taxon>Archelosauria</taxon>
        <taxon>Archosauria</taxon>
        <taxon>Dinosauria</taxon>
        <taxon>Saurischia</taxon>
        <taxon>Theropoda</taxon>
        <taxon>Coelurosauria</taxon>
        <taxon>Aves</taxon>
        <taxon>Neognathae</taxon>
        <taxon>Neoaves</taxon>
        <taxon>Telluraves</taxon>
        <taxon>Australaves</taxon>
        <taxon>Passeriformes</taxon>
        <taxon>Passeroidea</taxon>
        <taxon>Estrildidae</taxon>
        <taxon>Estrildinae</taxon>
        <taxon>Lonchura</taxon>
    </lineage>
</organism>
<dbReference type="PANTHER" id="PTHR41694">
    <property type="entry name" value="ENDOGENOUS RETROVIRUS GROUP K MEMBER POL PROTEIN"/>
    <property type="match status" value="1"/>
</dbReference>
<keyword evidence="9" id="KW-0863">Zinc-finger</keyword>
<keyword evidence="10" id="KW-0472">Membrane</keyword>
<dbReference type="Gene3D" id="3.30.70.270">
    <property type="match status" value="2"/>
</dbReference>
<keyword evidence="8" id="KW-0695">RNA-directed DNA polymerase</keyword>
<dbReference type="Gene3D" id="1.10.10.200">
    <property type="match status" value="1"/>
</dbReference>
<dbReference type="Pfam" id="PF02022">
    <property type="entry name" value="Integrase_Zn"/>
    <property type="match status" value="1"/>
</dbReference>
<dbReference type="Gene3D" id="1.20.1070.10">
    <property type="entry name" value="Rhodopsin 7-helix transmembrane proteins"/>
    <property type="match status" value="1"/>
</dbReference>
<dbReference type="EMBL" id="MUZQ01000239">
    <property type="protein sequence ID" value="OWK54468.1"/>
    <property type="molecule type" value="Genomic_DNA"/>
</dbReference>
<evidence type="ECO:0000256" key="1">
    <source>
        <dbReference type="ARBA" id="ARBA00010879"/>
    </source>
</evidence>
<dbReference type="GO" id="GO:0015074">
    <property type="term" value="P:DNA integration"/>
    <property type="evidence" value="ECO:0007669"/>
    <property type="project" value="InterPro"/>
</dbReference>
<evidence type="ECO:0000256" key="7">
    <source>
        <dbReference type="ARBA" id="ARBA00022801"/>
    </source>
</evidence>
<protein>
    <submittedName>
        <fullName evidence="14">Endogenous retrovirus group K member 113 Pol protein</fullName>
    </submittedName>
</protein>
<comment type="caution">
    <text evidence="14">The sequence shown here is derived from an EMBL/GenBank/DDBJ whole genome shotgun (WGS) entry which is preliminary data.</text>
</comment>
<dbReference type="InterPro" id="IPR036397">
    <property type="entry name" value="RNaseH_sf"/>
</dbReference>
<keyword evidence="6" id="KW-0255">Endonuclease</keyword>
<keyword evidence="7" id="KW-0378">Hydrolase</keyword>
<evidence type="ECO:0000256" key="3">
    <source>
        <dbReference type="ARBA" id="ARBA00022695"/>
    </source>
</evidence>
<feature type="domain" description="Integrase catalytic" evidence="13">
    <location>
        <begin position="398"/>
        <end position="574"/>
    </location>
</feature>
<dbReference type="InterPro" id="IPR036862">
    <property type="entry name" value="Integrase_C_dom_sf_retrovir"/>
</dbReference>
<evidence type="ECO:0000256" key="10">
    <source>
        <dbReference type="SAM" id="Phobius"/>
    </source>
</evidence>
<feature type="domain" description="Reverse transcriptase" evidence="12">
    <location>
        <begin position="116"/>
        <end position="305"/>
    </location>
</feature>
<dbReference type="GO" id="GO:0035613">
    <property type="term" value="F:RNA stem-loop binding"/>
    <property type="evidence" value="ECO:0007669"/>
    <property type="project" value="TreeGrafter"/>
</dbReference>
<reference evidence="14 15" key="1">
    <citation type="submission" date="2017-05" db="EMBL/GenBank/DDBJ databases">
        <title>Genome of assembly of the Bengalese finch, Lonchura striata domestica.</title>
        <authorList>
            <person name="Colquitt B.M."/>
            <person name="Brainard M.S."/>
        </authorList>
    </citation>
    <scope>NUCLEOTIDE SEQUENCE [LARGE SCALE GENOMIC DNA]</scope>
    <source>
        <strain evidence="14">White83orange57</strain>
    </source>
</reference>
<evidence type="ECO:0000313" key="14">
    <source>
        <dbReference type="EMBL" id="OWK54468.1"/>
    </source>
</evidence>
<evidence type="ECO:0000256" key="5">
    <source>
        <dbReference type="ARBA" id="ARBA00022723"/>
    </source>
</evidence>
<accession>A0A218ULI6</accession>
<dbReference type="InterPro" id="IPR001584">
    <property type="entry name" value="Integrase_cat-core"/>
</dbReference>
<evidence type="ECO:0000256" key="9">
    <source>
        <dbReference type="PROSITE-ProRule" id="PRU00450"/>
    </source>
</evidence>
<dbReference type="Proteomes" id="UP000197619">
    <property type="component" value="Unassembled WGS sequence"/>
</dbReference>
<dbReference type="AlphaFoldDB" id="A0A218ULI6"/>
<dbReference type="Gene3D" id="3.30.420.10">
    <property type="entry name" value="Ribonuclease H-like superfamily/Ribonuclease H"/>
    <property type="match status" value="1"/>
</dbReference>
<dbReference type="GO" id="GO:0003964">
    <property type="term" value="F:RNA-directed DNA polymerase activity"/>
    <property type="evidence" value="ECO:0007669"/>
    <property type="project" value="UniProtKB-KW"/>
</dbReference>
<dbReference type="SUPFAM" id="SSF46919">
    <property type="entry name" value="N-terminal Zn binding domain of HIV integrase"/>
    <property type="match status" value="1"/>
</dbReference>
<dbReference type="InterPro" id="IPR017856">
    <property type="entry name" value="Integrase-like_N"/>
</dbReference>
<dbReference type="InterPro" id="IPR043502">
    <property type="entry name" value="DNA/RNA_pol_sf"/>
</dbReference>
<feature type="transmembrane region" description="Helical" evidence="10">
    <location>
        <begin position="831"/>
        <end position="851"/>
    </location>
</feature>
<dbReference type="Gene3D" id="3.10.10.10">
    <property type="entry name" value="HIV Type 1 Reverse Transcriptase, subunit A, domain 1"/>
    <property type="match status" value="1"/>
</dbReference>
<keyword evidence="2" id="KW-0808">Transferase</keyword>
<dbReference type="SUPFAM" id="SSF56672">
    <property type="entry name" value="DNA/RNA polymerases"/>
    <property type="match status" value="1"/>
</dbReference>
<proteinExistence type="inferred from homology"/>
<dbReference type="InterPro" id="IPR012337">
    <property type="entry name" value="RNaseH-like_sf"/>
</dbReference>
<evidence type="ECO:0000259" key="12">
    <source>
        <dbReference type="PROSITE" id="PS50878"/>
    </source>
</evidence>
<dbReference type="PROSITE" id="PS50878">
    <property type="entry name" value="RT_POL"/>
    <property type="match status" value="1"/>
</dbReference>
<evidence type="ECO:0000256" key="2">
    <source>
        <dbReference type="ARBA" id="ARBA00022679"/>
    </source>
</evidence>
<feature type="transmembrane region" description="Helical" evidence="10">
    <location>
        <begin position="656"/>
        <end position="682"/>
    </location>
</feature>
<evidence type="ECO:0000313" key="15">
    <source>
        <dbReference type="Proteomes" id="UP000197619"/>
    </source>
</evidence>
<name>A0A218ULI6_9PASE</name>
<dbReference type="PANTHER" id="PTHR41694:SF3">
    <property type="entry name" value="RNA-DIRECTED DNA POLYMERASE-RELATED"/>
    <property type="match status" value="1"/>
</dbReference>
<dbReference type="GO" id="GO:0008270">
    <property type="term" value="F:zinc ion binding"/>
    <property type="evidence" value="ECO:0007669"/>
    <property type="project" value="UniProtKB-KW"/>
</dbReference>
<dbReference type="PROSITE" id="PS50994">
    <property type="entry name" value="INTEGRASE"/>
    <property type="match status" value="1"/>
</dbReference>
<feature type="transmembrane region" description="Helical" evidence="10">
    <location>
        <begin position="802"/>
        <end position="819"/>
    </location>
</feature>
<keyword evidence="4" id="KW-0540">Nuclease</keyword>
<dbReference type="GO" id="GO:0004519">
    <property type="term" value="F:endonuclease activity"/>
    <property type="evidence" value="ECO:0007669"/>
    <property type="project" value="UniProtKB-KW"/>
</dbReference>
<evidence type="ECO:0000256" key="6">
    <source>
        <dbReference type="ARBA" id="ARBA00022759"/>
    </source>
</evidence>
<keyword evidence="10" id="KW-0812">Transmembrane</keyword>
<sequence>MRSAVFSVLALTEALHLKDTDWQLITVDTENRGTWRNIRSRYIIIGDTKHMPVDITIDPCLTTSDSKQLVAFRAAVTEEHPTQKLNWLSDTPVCIEQWPLNKQKLEVLQKLMAEQLAKGNIQETTSPWNSPIFIFKKPGKDEWQLLHNLREINKVIEDMGPLQPGMPSPTMLPQDWNLAVINIKNCFFQIPLHPDDAPHFAFSVPSINQEAPVKRYHWKVLPQGLKNSPTICQWYVSSLLGPVCAANNSVIIHHYIDDILVCAPNDDLLTHVLEMTTNALVVAGFELHEDKVQRMPPWGYLGLEIGKRAIVLQKLVIKNNIETLADVQQLCGSLNWWKGTRREEKDRDQKDPLLIIEWVFLSHQRTKRMTQPQELVAELIRKARARIRELAGSAPVQMAPLPEKFQQAKISHQLYHQNAPGLVRQFQLTRDQAQAIVATCPSWERVADAEKHLIQAFSTLGIPKGIKTDNAPAYTSKDLGSFLQQWGIEHKTGIPYSPSGQAVVERTHQSLKRVLRQQQPVMESPQVWPARALFTINFLNCSFENLNPPIIQHFHTYLEAKFKEKPLVMIKNPEMRQQEGPYDLVAWGCGYACVSTPSGLRNVNEPLSLNFSSEKHKKEEASGVVKFIANLQEMSNSSSISPFLLLALADTWQLQLLHFCLLLGISLAALLCNGLIISAAACGHHLHMPMLFFLLNLALSDLGSICTTVPKAMHNSLWDTRGISYSGYMSICKHLHYGTLLGSRACAHMAAAAWASGFLTALLHMANTFSLPLCQGNALGQFFCEIPQVLKLSCSHSKLRELELLAVSAFLSFASFAYLKPHSLSFPSLDLAASVLYSVVPPALNLLIYSLRNQELKDALRKMMTGCFSEATYCLFSSAKLLEWNS</sequence>
<dbReference type="InterPro" id="IPR000477">
    <property type="entry name" value="RT_dom"/>
</dbReference>
<dbReference type="InterPro" id="IPR003308">
    <property type="entry name" value="Integrase_Zn-bd_dom_N"/>
</dbReference>
<keyword evidence="10" id="KW-1133">Transmembrane helix</keyword>
<evidence type="ECO:0000259" key="11">
    <source>
        <dbReference type="PROSITE" id="PS50876"/>
    </source>
</evidence>
<keyword evidence="5" id="KW-0479">Metal-binding</keyword>
<keyword evidence="15" id="KW-1185">Reference proteome</keyword>
<feature type="domain" description="Integrase-type" evidence="11">
    <location>
        <begin position="403"/>
        <end position="444"/>
    </location>
</feature>
<dbReference type="SUPFAM" id="SSF81321">
    <property type="entry name" value="Family A G protein-coupled receptor-like"/>
    <property type="match status" value="1"/>
</dbReference>
<dbReference type="InterPro" id="IPR043128">
    <property type="entry name" value="Rev_trsase/Diguanyl_cyclase"/>
</dbReference>
<keyword evidence="9" id="KW-0862">Zinc</keyword>
<dbReference type="SUPFAM" id="SSF53098">
    <property type="entry name" value="Ribonuclease H-like"/>
    <property type="match status" value="1"/>
</dbReference>
<dbReference type="GO" id="GO:0016787">
    <property type="term" value="F:hydrolase activity"/>
    <property type="evidence" value="ECO:0007669"/>
    <property type="project" value="UniProtKB-KW"/>
</dbReference>
<dbReference type="Pfam" id="PF00078">
    <property type="entry name" value="RVT_1"/>
    <property type="match status" value="1"/>
</dbReference>
<evidence type="ECO:0000256" key="8">
    <source>
        <dbReference type="ARBA" id="ARBA00022918"/>
    </source>
</evidence>
<evidence type="ECO:0000259" key="13">
    <source>
        <dbReference type="PROSITE" id="PS50994"/>
    </source>
</evidence>
<dbReference type="PROSITE" id="PS50876">
    <property type="entry name" value="ZF_INTEGRASE"/>
    <property type="match status" value="1"/>
</dbReference>
<gene>
    <name evidence="14" type="ORF">RLOC_00001613</name>
</gene>
<keyword evidence="3" id="KW-0548">Nucleotidyltransferase</keyword>
<comment type="similarity">
    <text evidence="1">Belongs to the beta type-B retroviral polymerase family. HERV class-II K(HML-2) pol subfamily.</text>
</comment>